<evidence type="ECO:0000313" key="2">
    <source>
        <dbReference type="Proteomes" id="UP001164539"/>
    </source>
</evidence>
<reference evidence="1 2" key="1">
    <citation type="journal article" date="2023" name="Science">
        <title>Complex scaffold remodeling in plant triterpene biosynthesis.</title>
        <authorList>
            <person name="De La Pena R."/>
            <person name="Hodgson H."/>
            <person name="Liu J.C."/>
            <person name="Stephenson M.J."/>
            <person name="Martin A.C."/>
            <person name="Owen C."/>
            <person name="Harkess A."/>
            <person name="Leebens-Mack J."/>
            <person name="Jimenez L.E."/>
            <person name="Osbourn A."/>
            <person name="Sattely E.S."/>
        </authorList>
    </citation>
    <scope>NUCLEOTIDE SEQUENCE [LARGE SCALE GENOMIC DNA]</scope>
    <source>
        <strain evidence="2">cv. JPN11</strain>
        <tissue evidence="1">Leaf</tissue>
    </source>
</reference>
<accession>A0ACC1YTJ9</accession>
<protein>
    <submittedName>
        <fullName evidence="1">Protein NRT1/ PTR FAMILY 2.7-like</fullName>
    </submittedName>
</protein>
<sequence length="626" mass="68453">MAAAGELEKQAGKLDDASISTGGEAQLSDAAASKRGGWITFPLIAGTVTFTQLANGGWLANLIVYLIKEFNISSITAAKIGNVVNGSTLLFPVIGAIIADSFSGSFTVIWISTFISLLGLILLTLTASLDCLSPQPCEIGSSFCKTPSYIQFAVLYVGIALACIGIGGSCFTVATIGANQLDKPKNQEIFFNWFFVVSNISSLLSATVLVYVEDTISWRLGFGLCVAANFVALVIFLSGKRFYRCDKPQGSPFLALARVIVPTIRKSNVVLSSRSEDYYQEHNETTNVELAILQQNFRFLYRAAFKTEEDIRADGSIAKSWRLSSVQQVEDLKTLIKIFPLWSSNLILNTTIGVQTSLTILQALTMDRHLGPHFKIPAGSIIVIVLLSSSIFLAFIDRLLCPLCQKLTRRVLSPFQKIGIGHVLNAIGMMVSALVESKRLKIAHANAHHSQNQPVRRVLSPFQKIGIGHVLNAIGMMVSALVESKRLKIAHANAHHSQNQPVSFVPMLALWLFPQLILAGMTEAFYFPGQVALYYQEFPVSLRSTATAMIALVIGIGLYLGTALIDIVRRVTAWLPDNINNGRLDNVYWILVVLAALNFGYYLVCSWLYEYRNTEKGEHGNSGSVS</sequence>
<gene>
    <name evidence="1" type="ORF">OWV82_004745</name>
</gene>
<dbReference type="Proteomes" id="UP001164539">
    <property type="component" value="Chromosome 2"/>
</dbReference>
<comment type="caution">
    <text evidence="1">The sequence shown here is derived from an EMBL/GenBank/DDBJ whole genome shotgun (WGS) entry which is preliminary data.</text>
</comment>
<organism evidence="1 2">
    <name type="scientific">Melia azedarach</name>
    <name type="common">Chinaberry tree</name>
    <dbReference type="NCBI Taxonomy" id="155640"/>
    <lineage>
        <taxon>Eukaryota</taxon>
        <taxon>Viridiplantae</taxon>
        <taxon>Streptophyta</taxon>
        <taxon>Embryophyta</taxon>
        <taxon>Tracheophyta</taxon>
        <taxon>Spermatophyta</taxon>
        <taxon>Magnoliopsida</taxon>
        <taxon>eudicotyledons</taxon>
        <taxon>Gunneridae</taxon>
        <taxon>Pentapetalae</taxon>
        <taxon>rosids</taxon>
        <taxon>malvids</taxon>
        <taxon>Sapindales</taxon>
        <taxon>Meliaceae</taxon>
        <taxon>Melia</taxon>
    </lineage>
</organism>
<evidence type="ECO:0000313" key="1">
    <source>
        <dbReference type="EMBL" id="KAJ4725955.1"/>
    </source>
</evidence>
<name>A0ACC1YTJ9_MELAZ</name>
<proteinExistence type="predicted"/>
<dbReference type="EMBL" id="CM051395">
    <property type="protein sequence ID" value="KAJ4725955.1"/>
    <property type="molecule type" value="Genomic_DNA"/>
</dbReference>
<keyword evidence="2" id="KW-1185">Reference proteome</keyword>